<evidence type="ECO:0000313" key="1">
    <source>
        <dbReference type="EMBL" id="KAJ2994882.1"/>
    </source>
</evidence>
<sequence>MKAAFIDCGKTSSYTETSPLSTLFCSLQAAIDVGLRTERRSSSVVADSRDEILRVDAVATNILFALRGRANSMLAVNKLPPEILLEVFKHAIRQSDESRPSSDSRHDRASTESARTLIQLTHVCKRWRNVALTASTLWTRIDDAHPERMVAFSRRSGSAPISMRLSQTDPHRIVKIIKEHAHRLTRLDLTLTSTGRFIGPLFKCETPLLQCLTISTPDSPNPGPESGASPLLFQTYECGIQALAIRMAHRWWLPENHFSRLTHLYLSTRFYNPCNSKLLLLLSHTPSLQHLHLAQFDELFNAAEPLTPSVIPLPSLRSLTCLESTFSVAMTLLTSLSAGNKGRTIVI</sequence>
<reference evidence="1" key="1">
    <citation type="submission" date="2022-08" db="EMBL/GenBank/DDBJ databases">
        <title>Genome Sequence of Pycnoporus sanguineus.</title>
        <authorList>
            <person name="Buettner E."/>
        </authorList>
    </citation>
    <scope>NUCLEOTIDE SEQUENCE</scope>
    <source>
        <strain evidence="1">CG-C14</strain>
    </source>
</reference>
<gene>
    <name evidence="1" type="ORF">NUW54_g7481</name>
</gene>
<comment type="caution">
    <text evidence="1">The sequence shown here is derived from an EMBL/GenBank/DDBJ whole genome shotgun (WGS) entry which is preliminary data.</text>
</comment>
<proteinExistence type="predicted"/>
<evidence type="ECO:0000313" key="2">
    <source>
        <dbReference type="Proteomes" id="UP001144978"/>
    </source>
</evidence>
<accession>A0ACC1PK87</accession>
<dbReference type="Proteomes" id="UP001144978">
    <property type="component" value="Unassembled WGS sequence"/>
</dbReference>
<name>A0ACC1PK87_9APHY</name>
<dbReference type="EMBL" id="JANSHE010002151">
    <property type="protein sequence ID" value="KAJ2994882.1"/>
    <property type="molecule type" value="Genomic_DNA"/>
</dbReference>
<keyword evidence="2" id="KW-1185">Reference proteome</keyword>
<organism evidence="1 2">
    <name type="scientific">Trametes sanguinea</name>
    <dbReference type="NCBI Taxonomy" id="158606"/>
    <lineage>
        <taxon>Eukaryota</taxon>
        <taxon>Fungi</taxon>
        <taxon>Dikarya</taxon>
        <taxon>Basidiomycota</taxon>
        <taxon>Agaricomycotina</taxon>
        <taxon>Agaricomycetes</taxon>
        <taxon>Polyporales</taxon>
        <taxon>Polyporaceae</taxon>
        <taxon>Trametes</taxon>
    </lineage>
</organism>
<protein>
    <submittedName>
        <fullName evidence="1">Uncharacterized protein</fullName>
    </submittedName>
</protein>